<dbReference type="InterPro" id="IPR001837">
    <property type="entry name" value="Adenylate_cyclase-assoc_CAP"/>
</dbReference>
<dbReference type="GO" id="GO:0008179">
    <property type="term" value="F:adenylate cyclase binding"/>
    <property type="evidence" value="ECO:0007669"/>
    <property type="project" value="TreeGrafter"/>
</dbReference>
<dbReference type="InterPro" id="IPR053950">
    <property type="entry name" value="CAP_N"/>
</dbReference>
<dbReference type="SUPFAM" id="SSF69340">
    <property type="entry name" value="C-terminal domain of adenylylcyclase associated protein"/>
    <property type="match status" value="1"/>
</dbReference>
<organism evidence="7 8">
    <name type="scientific">Malassezia equina</name>
    <dbReference type="NCBI Taxonomy" id="1381935"/>
    <lineage>
        <taxon>Eukaryota</taxon>
        <taxon>Fungi</taxon>
        <taxon>Dikarya</taxon>
        <taxon>Basidiomycota</taxon>
        <taxon>Ustilaginomycotina</taxon>
        <taxon>Malasseziomycetes</taxon>
        <taxon>Malasseziales</taxon>
        <taxon>Malasseziaceae</taxon>
        <taxon>Malassezia</taxon>
    </lineage>
</organism>
<dbReference type="InterPro" id="IPR018106">
    <property type="entry name" value="CAP_CS_N"/>
</dbReference>
<feature type="domain" description="C-CAP/cofactor C-like" evidence="6">
    <location>
        <begin position="356"/>
        <end position="496"/>
    </location>
</feature>
<feature type="region of interest" description="Disordered" evidence="5">
    <location>
        <begin position="256"/>
        <end position="293"/>
    </location>
</feature>
<comment type="function">
    <text evidence="2">The N-terminal domain binds to adenylyl cyclase, thereby enabling adenylyl cyclase to be activated by upstream regulatory signals, such as Ras. The C-terminal domain is required for normal cellular morphology and growth control.</text>
</comment>
<dbReference type="InterPro" id="IPR013992">
    <property type="entry name" value="Adenylate_cyclase-assoc_CAP_N"/>
</dbReference>
<name>A0AAF0J0I5_9BASI</name>
<dbReference type="InterPro" id="IPR036223">
    <property type="entry name" value="CAP_C_sf"/>
</dbReference>
<dbReference type="EMBL" id="CP119907">
    <property type="protein sequence ID" value="WFD25026.1"/>
    <property type="molecule type" value="Genomic_DNA"/>
</dbReference>
<dbReference type="GO" id="GO:0005737">
    <property type="term" value="C:cytoplasm"/>
    <property type="evidence" value="ECO:0007669"/>
    <property type="project" value="TreeGrafter"/>
</dbReference>
<dbReference type="GO" id="GO:0007015">
    <property type="term" value="P:actin filament organization"/>
    <property type="evidence" value="ECO:0007669"/>
    <property type="project" value="TreeGrafter"/>
</dbReference>
<feature type="region of interest" description="Disordered" evidence="5">
    <location>
        <begin position="30"/>
        <end position="76"/>
    </location>
</feature>
<evidence type="ECO:0000256" key="2">
    <source>
        <dbReference type="ARBA" id="ARBA00054756"/>
    </source>
</evidence>
<evidence type="ECO:0000256" key="1">
    <source>
        <dbReference type="ARBA" id="ARBA00007659"/>
    </source>
</evidence>
<keyword evidence="8" id="KW-1185">Reference proteome</keyword>
<evidence type="ECO:0000313" key="8">
    <source>
        <dbReference type="Proteomes" id="UP001214415"/>
    </source>
</evidence>
<evidence type="ECO:0000259" key="6">
    <source>
        <dbReference type="PROSITE" id="PS51329"/>
    </source>
</evidence>
<protein>
    <recommendedName>
        <fullName evidence="3 4">Adenylyl cyclase-associated protein</fullName>
    </recommendedName>
</protein>
<comment type="similarity">
    <text evidence="1 4">Belongs to the CAP family.</text>
</comment>
<dbReference type="PROSITE" id="PS51329">
    <property type="entry name" value="C_CAP_COFACTOR_C"/>
    <property type="match status" value="1"/>
</dbReference>
<dbReference type="GO" id="GO:0019933">
    <property type="term" value="P:cAMP-mediated signaling"/>
    <property type="evidence" value="ECO:0007669"/>
    <property type="project" value="TreeGrafter"/>
</dbReference>
<dbReference type="Pfam" id="PF21938">
    <property type="entry name" value="CAP_N"/>
    <property type="match status" value="1"/>
</dbReference>
<dbReference type="Gene3D" id="2.160.20.70">
    <property type="match status" value="1"/>
</dbReference>
<dbReference type="PANTHER" id="PTHR10652:SF0">
    <property type="entry name" value="ADENYLYL CYCLASE-ASSOCIATED PROTEIN"/>
    <property type="match status" value="1"/>
</dbReference>
<accession>A0AAF0J0I5</accession>
<feature type="region of interest" description="Disordered" evidence="5">
    <location>
        <begin position="310"/>
        <end position="357"/>
    </location>
</feature>
<dbReference type="GO" id="GO:0003779">
    <property type="term" value="F:actin binding"/>
    <property type="evidence" value="ECO:0007669"/>
    <property type="project" value="InterPro"/>
</dbReference>
<dbReference type="Pfam" id="PF08603">
    <property type="entry name" value="CAP_C"/>
    <property type="match status" value="1"/>
</dbReference>
<reference evidence="7" key="1">
    <citation type="submission" date="2023-03" db="EMBL/GenBank/DDBJ databases">
        <title>Mating type loci evolution in Malassezia.</title>
        <authorList>
            <person name="Coelho M.A."/>
        </authorList>
    </citation>
    <scope>NUCLEOTIDE SEQUENCE</scope>
    <source>
        <strain evidence="7">CBS 12830</strain>
    </source>
</reference>
<evidence type="ECO:0000256" key="3">
    <source>
        <dbReference type="ARBA" id="ARBA00072052"/>
    </source>
</evidence>
<proteinExistence type="inferred from homology"/>
<gene>
    <name evidence="7" type="primary">SRV2</name>
    <name evidence="7" type="ORF">MEQU1_003736</name>
</gene>
<feature type="compositionally biased region" description="Pro residues" evidence="5">
    <location>
        <begin position="268"/>
        <end position="286"/>
    </location>
</feature>
<dbReference type="PROSITE" id="PS01088">
    <property type="entry name" value="CAP_1"/>
    <property type="match status" value="1"/>
</dbReference>
<evidence type="ECO:0000256" key="4">
    <source>
        <dbReference type="RuleBase" id="RU000647"/>
    </source>
</evidence>
<dbReference type="Proteomes" id="UP001214415">
    <property type="component" value="Chromosome 8"/>
</dbReference>
<dbReference type="SUPFAM" id="SSF101278">
    <property type="entry name" value="N-terminal domain of adenylylcyclase associated protein, CAP"/>
    <property type="match status" value="1"/>
</dbReference>
<dbReference type="Pfam" id="PF01213">
    <property type="entry name" value="CAP_N-CM"/>
    <property type="match status" value="1"/>
</dbReference>
<sequence>MTASGIGNLTTLIKRLEAATSRLEDIAIAQSSTPLEQPDAAASKDATTPFTKGSGGVGAPSASPTSTGAQESQRSEAPALLAWHNEVEPAMWHYRTLSTQVAPLVAQQAELVCQALQEVYEIVAMASACKKPAQGMQSPDMPPRLQPLQQALQKVMEVRDQNRGARDLFNHLSTVSEGIPAAGWVAVEPTPGPYISDMKDSAQFYANRVIKDMKDKDTQHVQWVRSFMDLLEALQSYVMAHHRTGLTWNAQGQDLATYQSRSSAPSASAPPPGGIPPPPPPPPPPAGAATPAPAASMDAVFNQINQGEGITRSLRKVDPSQMTHKNPELRSSAVVQDAASQPKPVPASKPASLSVKKRSPVKVLEGNKWTVEHFENESHIVVDGTEIGHTVNIFHCQNCVIEIKGKVNAVSLLSCTKTSVLLDTLVSSLEVTRCNSFAAQITGYTPTILIDSTDGGQVYLSEQGLQTEIITAKSSSLNVSVPAASGEPGELEEIPLPEQIKHTLQRSGTKSLAHSEVVHHAG</sequence>
<dbReference type="InterPro" id="IPR016098">
    <property type="entry name" value="CAP/MinC_C"/>
</dbReference>
<dbReference type="InterPro" id="IPR017901">
    <property type="entry name" value="C-CAP_CF_C-like"/>
</dbReference>
<dbReference type="AlphaFoldDB" id="A0AAF0J0I5"/>
<evidence type="ECO:0000313" key="7">
    <source>
        <dbReference type="EMBL" id="WFD25026.1"/>
    </source>
</evidence>
<dbReference type="SMART" id="SM00673">
    <property type="entry name" value="CARP"/>
    <property type="match status" value="2"/>
</dbReference>
<dbReference type="Gene3D" id="1.25.40.330">
    <property type="entry name" value="Adenylate cyclase-associated CAP, N-terminal domain"/>
    <property type="match status" value="1"/>
</dbReference>
<dbReference type="InterPro" id="IPR013912">
    <property type="entry name" value="Adenylate_cyclase-assoc_CAP_C"/>
</dbReference>
<dbReference type="InterPro" id="IPR036222">
    <property type="entry name" value="CAP_N_sf"/>
</dbReference>
<evidence type="ECO:0000256" key="5">
    <source>
        <dbReference type="SAM" id="MobiDB-lite"/>
    </source>
</evidence>
<dbReference type="FunFam" id="1.25.40.330:FF:000001">
    <property type="entry name" value="Adenylyl cyclase-associated protein"/>
    <property type="match status" value="1"/>
</dbReference>
<dbReference type="PANTHER" id="PTHR10652">
    <property type="entry name" value="ADENYLYL CYCLASE-ASSOCIATED PROTEIN"/>
    <property type="match status" value="1"/>
</dbReference>
<dbReference type="InterPro" id="IPR006599">
    <property type="entry name" value="CARP_motif"/>
</dbReference>